<evidence type="ECO:0000313" key="3">
    <source>
        <dbReference type="Proteomes" id="UP000612893"/>
    </source>
</evidence>
<dbReference type="Gene3D" id="3.90.1300.10">
    <property type="entry name" value="Amidase signature (AS) domain"/>
    <property type="match status" value="1"/>
</dbReference>
<dbReference type="InterPro" id="IPR023631">
    <property type="entry name" value="Amidase_dom"/>
</dbReference>
<dbReference type="AlphaFoldDB" id="A0A934KD78"/>
<dbReference type="PANTHER" id="PTHR11895:SF176">
    <property type="entry name" value="AMIDASE AMID-RELATED"/>
    <property type="match status" value="1"/>
</dbReference>
<dbReference type="PANTHER" id="PTHR11895">
    <property type="entry name" value="TRANSAMIDASE"/>
    <property type="match status" value="1"/>
</dbReference>
<comment type="caution">
    <text evidence="2">The sequence shown here is derived from an EMBL/GenBank/DDBJ whole genome shotgun (WGS) entry which is preliminary data.</text>
</comment>
<reference evidence="2" key="1">
    <citation type="submission" date="2020-10" db="EMBL/GenBank/DDBJ databases">
        <title>Ca. Dormibacterota MAGs.</title>
        <authorList>
            <person name="Montgomery K."/>
        </authorList>
    </citation>
    <scope>NUCLEOTIDE SEQUENCE [LARGE SCALE GENOMIC DNA]</scope>
    <source>
        <strain evidence="2">SC8812_S17_10</strain>
    </source>
</reference>
<protein>
    <submittedName>
        <fullName evidence="2">Amidase</fullName>
    </submittedName>
</protein>
<keyword evidence="3" id="KW-1185">Reference proteome</keyword>
<dbReference type="Proteomes" id="UP000612893">
    <property type="component" value="Unassembled WGS sequence"/>
</dbReference>
<dbReference type="InterPro" id="IPR036928">
    <property type="entry name" value="AS_sf"/>
</dbReference>
<feature type="domain" description="Amidase" evidence="1">
    <location>
        <begin position="25"/>
        <end position="445"/>
    </location>
</feature>
<evidence type="ECO:0000313" key="2">
    <source>
        <dbReference type="EMBL" id="MBJ7600913.1"/>
    </source>
</evidence>
<sequence length="471" mass="50741">MTDVSALTIAEAGDMLSSRAITSVELTELTLKRAEATEPVLHAYARLLPDMAREAARQADRELARGIWRGPLHGIPLAVKDIFYVAGAPTEAGSHVLRGFVPPYDASVVTALRKAGAVLIGKTITHEFAWGANVVPTRNPWQLDCFPGGSSAGSGVSVAVGSAFGALGSDTGGSIRIPAVMNGIVGLKPTFGRVSRYGVVPLGSSLDHVGPLTRSVEDCALLLQAIAGYDPQDSGSIDLPVPDYRDELEAGVGGMVIGVERDHYFYSQVSDEVRSATEAVIVELERQGARFVTVKMPELDLGFLVGLTILLAESSMYHRRWLRERPMDYETGTRILIELGEHLPATHYLTAQRARAVIKNRMKELFRAHGLDAMISPTIPITTVPVAEMERMDETGESPRTVILHHSFSANVTGQPALTAPCGFDSAGLPIGFQLLGQPFGEQTLFRIARAYERTTGWHRRRPPVEAAGSG</sequence>
<evidence type="ECO:0000259" key="1">
    <source>
        <dbReference type="Pfam" id="PF01425"/>
    </source>
</evidence>
<organism evidence="2 3">
    <name type="scientific">Candidatus Nephthysia bennettiae</name>
    <dbReference type="NCBI Taxonomy" id="3127016"/>
    <lineage>
        <taxon>Bacteria</taxon>
        <taxon>Bacillati</taxon>
        <taxon>Candidatus Dormiibacterota</taxon>
        <taxon>Candidatus Dormibacteria</taxon>
        <taxon>Candidatus Dormibacterales</taxon>
        <taxon>Candidatus Dormibacteraceae</taxon>
        <taxon>Candidatus Nephthysia</taxon>
    </lineage>
</organism>
<proteinExistence type="predicted"/>
<gene>
    <name evidence="2" type="ORF">JF922_22950</name>
</gene>
<accession>A0A934KD78</accession>
<dbReference type="Pfam" id="PF01425">
    <property type="entry name" value="Amidase"/>
    <property type="match status" value="1"/>
</dbReference>
<name>A0A934KD78_9BACT</name>
<dbReference type="RefSeq" id="WP_338204898.1">
    <property type="nucleotide sequence ID" value="NZ_JAEKNR010000228.1"/>
</dbReference>
<dbReference type="InterPro" id="IPR000120">
    <property type="entry name" value="Amidase"/>
</dbReference>
<dbReference type="SUPFAM" id="SSF75304">
    <property type="entry name" value="Amidase signature (AS) enzymes"/>
    <property type="match status" value="1"/>
</dbReference>
<dbReference type="EMBL" id="JAEKNR010000228">
    <property type="protein sequence ID" value="MBJ7600913.1"/>
    <property type="molecule type" value="Genomic_DNA"/>
</dbReference>